<name>A0ABW3DAV9_9BACL</name>
<evidence type="ECO:0000313" key="5">
    <source>
        <dbReference type="Proteomes" id="UP001597120"/>
    </source>
</evidence>
<feature type="compositionally biased region" description="Acidic residues" evidence="1">
    <location>
        <begin position="251"/>
        <end position="264"/>
    </location>
</feature>
<sequence>MELIIGNRYVLIKQLVSLTEGFIYSAKDMSLRREVLLFIAKKPWESAADAYFKSIGEAARIDDNRFIPILDAGIDKEYVFVSLHACEGQPLISVLDQTVRTSQDILAIIFDLGRGLQEAKENHAAFFSVTAENIWSHNGTYKFIQYWSEDAKNRQGVRGLCFLLYQLCARSSEIPADIYDLEQQIRTSMKDLPAAHLQKLLAIVRRAMNGEESLSAFLFNMHELLIGQEALPHSGLPPKEAGPMEKQEPVLTEEVDEEPEEEADEKPAGRTRNKTSRKVIFITGLSFICLVLIAGIMIQKTRGIDHAHVRPSPTSTAGKDQNPPNNSGGEQQEKPAVTPTPKPKEEDKGANEQPNPDSDQPADEDQQPDQTGSDPEQAEVAVPDLFGLTQQEAEQLLLSKQLKYKFFIENDDHPQGTVFNQEPAADEEVPKGTRVTFWVNR</sequence>
<evidence type="ECO:0000313" key="4">
    <source>
        <dbReference type="EMBL" id="MFD0870340.1"/>
    </source>
</evidence>
<dbReference type="Gene3D" id="3.30.10.20">
    <property type="match status" value="1"/>
</dbReference>
<dbReference type="SMART" id="SM00740">
    <property type="entry name" value="PASTA"/>
    <property type="match status" value="1"/>
</dbReference>
<comment type="caution">
    <text evidence="4">The sequence shown here is derived from an EMBL/GenBank/DDBJ whole genome shotgun (WGS) entry which is preliminary data.</text>
</comment>
<dbReference type="EMBL" id="JBHTIU010000043">
    <property type="protein sequence ID" value="MFD0870340.1"/>
    <property type="molecule type" value="Genomic_DNA"/>
</dbReference>
<dbReference type="RefSeq" id="WP_150960224.1">
    <property type="nucleotide sequence ID" value="NZ_JBHTIU010000043.1"/>
</dbReference>
<dbReference type="SUPFAM" id="SSF54184">
    <property type="entry name" value="Penicillin-binding protein 2x (pbp-2x), c-terminal domain"/>
    <property type="match status" value="1"/>
</dbReference>
<evidence type="ECO:0000256" key="2">
    <source>
        <dbReference type="SAM" id="Phobius"/>
    </source>
</evidence>
<keyword evidence="2" id="KW-0812">Transmembrane</keyword>
<dbReference type="PROSITE" id="PS51178">
    <property type="entry name" value="PASTA"/>
    <property type="match status" value="1"/>
</dbReference>
<feature type="domain" description="PASTA" evidence="3">
    <location>
        <begin position="374"/>
        <end position="441"/>
    </location>
</feature>
<evidence type="ECO:0000256" key="1">
    <source>
        <dbReference type="SAM" id="MobiDB-lite"/>
    </source>
</evidence>
<dbReference type="SUPFAM" id="SSF56112">
    <property type="entry name" value="Protein kinase-like (PK-like)"/>
    <property type="match status" value="1"/>
</dbReference>
<dbReference type="Proteomes" id="UP001597120">
    <property type="component" value="Unassembled WGS sequence"/>
</dbReference>
<dbReference type="Pfam" id="PF03793">
    <property type="entry name" value="PASTA"/>
    <property type="match status" value="1"/>
</dbReference>
<gene>
    <name evidence="4" type="ORF">ACFQ03_14360</name>
</gene>
<feature type="compositionally biased region" description="Polar residues" evidence="1">
    <location>
        <begin position="312"/>
        <end position="330"/>
    </location>
</feature>
<dbReference type="Gene3D" id="3.30.200.20">
    <property type="entry name" value="Phosphorylase Kinase, domain 1"/>
    <property type="match status" value="1"/>
</dbReference>
<feature type="transmembrane region" description="Helical" evidence="2">
    <location>
        <begin position="279"/>
        <end position="298"/>
    </location>
</feature>
<feature type="region of interest" description="Disordered" evidence="1">
    <location>
        <begin position="231"/>
        <end position="273"/>
    </location>
</feature>
<proteinExistence type="predicted"/>
<dbReference type="Gene3D" id="1.10.510.10">
    <property type="entry name" value="Transferase(Phosphotransferase) domain 1"/>
    <property type="match status" value="1"/>
</dbReference>
<reference evidence="5" key="1">
    <citation type="journal article" date="2019" name="Int. J. Syst. Evol. Microbiol.">
        <title>The Global Catalogue of Microorganisms (GCM) 10K type strain sequencing project: providing services to taxonomists for standard genome sequencing and annotation.</title>
        <authorList>
            <consortium name="The Broad Institute Genomics Platform"/>
            <consortium name="The Broad Institute Genome Sequencing Center for Infectious Disease"/>
            <person name="Wu L."/>
            <person name="Ma J."/>
        </authorList>
    </citation>
    <scope>NUCLEOTIDE SEQUENCE [LARGE SCALE GENOMIC DNA]</scope>
    <source>
        <strain evidence="5">CCUG 57263</strain>
    </source>
</reference>
<accession>A0ABW3DAV9</accession>
<dbReference type="InterPro" id="IPR011009">
    <property type="entry name" value="Kinase-like_dom_sf"/>
</dbReference>
<dbReference type="InterPro" id="IPR005543">
    <property type="entry name" value="PASTA_dom"/>
</dbReference>
<keyword evidence="5" id="KW-1185">Reference proteome</keyword>
<feature type="region of interest" description="Disordered" evidence="1">
    <location>
        <begin position="307"/>
        <end position="382"/>
    </location>
</feature>
<dbReference type="CDD" id="cd06577">
    <property type="entry name" value="PASTA_pknB"/>
    <property type="match status" value="1"/>
</dbReference>
<evidence type="ECO:0000259" key="3">
    <source>
        <dbReference type="PROSITE" id="PS51178"/>
    </source>
</evidence>
<organism evidence="4 5">
    <name type="scientific">Paenibacillus residui</name>
    <dbReference type="NCBI Taxonomy" id="629724"/>
    <lineage>
        <taxon>Bacteria</taxon>
        <taxon>Bacillati</taxon>
        <taxon>Bacillota</taxon>
        <taxon>Bacilli</taxon>
        <taxon>Bacillales</taxon>
        <taxon>Paenibacillaceae</taxon>
        <taxon>Paenibacillus</taxon>
    </lineage>
</organism>
<keyword evidence="2" id="KW-0472">Membrane</keyword>
<protein>
    <submittedName>
        <fullName evidence="4">PASTA domain-containing protein</fullName>
    </submittedName>
</protein>
<keyword evidence="2" id="KW-1133">Transmembrane helix</keyword>